<accession>A0ABQ5LQP1</accession>
<dbReference type="CDD" id="cd01392">
    <property type="entry name" value="HTH_LacI"/>
    <property type="match status" value="1"/>
</dbReference>
<dbReference type="PANTHER" id="PTHR30146:SF109">
    <property type="entry name" value="HTH-TYPE TRANSCRIPTIONAL REGULATOR GALS"/>
    <property type="match status" value="1"/>
</dbReference>
<evidence type="ECO:0000259" key="4">
    <source>
        <dbReference type="PROSITE" id="PS50932"/>
    </source>
</evidence>
<gene>
    <name evidence="5" type="ORF">STA1M1_11960</name>
</gene>
<dbReference type="EMBL" id="BROH01000002">
    <property type="protein sequence ID" value="GKY87327.1"/>
    <property type="molecule type" value="Genomic_DNA"/>
</dbReference>
<organism evidence="5 6">
    <name type="scientific">Sinisalibacter aestuarii</name>
    <dbReference type="NCBI Taxonomy" id="2949426"/>
    <lineage>
        <taxon>Bacteria</taxon>
        <taxon>Pseudomonadati</taxon>
        <taxon>Pseudomonadota</taxon>
        <taxon>Alphaproteobacteria</taxon>
        <taxon>Rhodobacterales</taxon>
        <taxon>Roseobacteraceae</taxon>
        <taxon>Sinisalibacter</taxon>
    </lineage>
</organism>
<feature type="domain" description="HTH lacI-type" evidence="4">
    <location>
        <begin position="17"/>
        <end position="71"/>
    </location>
</feature>
<dbReference type="InterPro" id="IPR046335">
    <property type="entry name" value="LacI/GalR-like_sensor"/>
</dbReference>
<proteinExistence type="predicted"/>
<dbReference type="PANTHER" id="PTHR30146">
    <property type="entry name" value="LACI-RELATED TRANSCRIPTIONAL REPRESSOR"/>
    <property type="match status" value="1"/>
</dbReference>
<keyword evidence="2" id="KW-0238">DNA-binding</keyword>
<reference evidence="5" key="1">
    <citation type="journal article" date="2023" name="Int. J. Syst. Evol. Microbiol.">
        <title>Sinisalibacter aestuarii sp. nov., isolated from estuarine sediment of the Arakawa River.</title>
        <authorList>
            <person name="Arafat S.T."/>
            <person name="Hirano S."/>
            <person name="Sato A."/>
            <person name="Takeuchi K."/>
            <person name="Yasuda T."/>
            <person name="Terahara T."/>
            <person name="Hamada M."/>
            <person name="Kobayashi T."/>
        </authorList>
    </citation>
    <scope>NUCLEOTIDE SEQUENCE</scope>
    <source>
        <strain evidence="5">B-399</strain>
    </source>
</reference>
<dbReference type="Gene3D" id="3.40.50.2300">
    <property type="match status" value="2"/>
</dbReference>
<dbReference type="InterPro" id="IPR028082">
    <property type="entry name" value="Peripla_BP_I"/>
</dbReference>
<evidence type="ECO:0000256" key="1">
    <source>
        <dbReference type="ARBA" id="ARBA00023015"/>
    </source>
</evidence>
<dbReference type="InterPro" id="IPR000843">
    <property type="entry name" value="HTH_LacI"/>
</dbReference>
<keyword evidence="1" id="KW-0805">Transcription regulation</keyword>
<dbReference type="Pfam" id="PF00356">
    <property type="entry name" value="LacI"/>
    <property type="match status" value="1"/>
</dbReference>
<keyword evidence="3" id="KW-0804">Transcription</keyword>
<evidence type="ECO:0000313" key="6">
    <source>
        <dbReference type="Proteomes" id="UP001144205"/>
    </source>
</evidence>
<keyword evidence="6" id="KW-1185">Reference proteome</keyword>
<dbReference type="Pfam" id="PF13377">
    <property type="entry name" value="Peripla_BP_3"/>
    <property type="match status" value="1"/>
</dbReference>
<evidence type="ECO:0000256" key="3">
    <source>
        <dbReference type="ARBA" id="ARBA00023163"/>
    </source>
</evidence>
<sequence length="377" mass="40445">MTGYRQYDRPQKPTRRVTISDVSDALGLTKSTVSRALNGYDDIAETTRLRVARMAERMGYRPMSQAQTIRTGRARALGLVVELSPEGDAHRLFLADFLAGLSQAAGDEGWTVTIAAADNQAGALDAMRALVRDRKADGFVLPRTLWDDPRVALLRREHVPFVLFGRVRDGADCAWHDVRGEEAMADAVARLVALGHRRIGFVNGMQHLAYCHHRRAGFLDGMAAAGLAADPALIVEGMANAGDAARATRALLDLPEPPTALIYATDTLALGAYRAARALGLELGRDLSVIGYDGLPEGTAVLPALASYAVDFRGVGQTLARHLIRRIEGDQPETLRTTIAAVFRDGGSIGAPALTPPELAARLRGRAAAPSDHSDET</sequence>
<dbReference type="SUPFAM" id="SSF53822">
    <property type="entry name" value="Periplasmic binding protein-like I"/>
    <property type="match status" value="1"/>
</dbReference>
<dbReference type="InterPro" id="IPR010982">
    <property type="entry name" value="Lambda_DNA-bd_dom_sf"/>
</dbReference>
<dbReference type="SMART" id="SM00354">
    <property type="entry name" value="HTH_LACI"/>
    <property type="match status" value="1"/>
</dbReference>
<dbReference type="Proteomes" id="UP001144205">
    <property type="component" value="Unassembled WGS sequence"/>
</dbReference>
<protein>
    <recommendedName>
        <fullName evidence="4">HTH lacI-type domain-containing protein</fullName>
    </recommendedName>
</protein>
<dbReference type="Gene3D" id="1.10.260.40">
    <property type="entry name" value="lambda repressor-like DNA-binding domains"/>
    <property type="match status" value="1"/>
</dbReference>
<dbReference type="SUPFAM" id="SSF47413">
    <property type="entry name" value="lambda repressor-like DNA-binding domains"/>
    <property type="match status" value="1"/>
</dbReference>
<evidence type="ECO:0000256" key="2">
    <source>
        <dbReference type="ARBA" id="ARBA00023125"/>
    </source>
</evidence>
<dbReference type="PROSITE" id="PS50932">
    <property type="entry name" value="HTH_LACI_2"/>
    <property type="match status" value="1"/>
</dbReference>
<evidence type="ECO:0000313" key="5">
    <source>
        <dbReference type="EMBL" id="GKY87327.1"/>
    </source>
</evidence>
<dbReference type="RefSeq" id="WP_281841317.1">
    <property type="nucleotide sequence ID" value="NZ_BROH01000002.1"/>
</dbReference>
<comment type="caution">
    <text evidence="5">The sequence shown here is derived from an EMBL/GenBank/DDBJ whole genome shotgun (WGS) entry which is preliminary data.</text>
</comment>
<name>A0ABQ5LQP1_9RHOB</name>